<keyword evidence="1" id="KW-0732">Signal</keyword>
<gene>
    <name evidence="2" type="ORF">F3B98_14400</name>
    <name evidence="3" type="ORF">PO382_22355</name>
</gene>
<reference evidence="3" key="2">
    <citation type="submission" date="2022-10" db="EMBL/GenBank/DDBJ databases">
        <title>Human gut microbiome strain richness.</title>
        <authorList>
            <person name="Chen-Liaw A."/>
        </authorList>
    </citation>
    <scope>NUCLEOTIDE SEQUENCE</scope>
    <source>
        <strain evidence="3">BSD2780120875st1_E1_BSD2780120875_150330</strain>
    </source>
</reference>
<feature type="chain" id="PRO_5042681954" evidence="1">
    <location>
        <begin position="25"/>
        <end position="682"/>
    </location>
</feature>
<dbReference type="SUPFAM" id="SSF47781">
    <property type="entry name" value="RuvA domain 2-like"/>
    <property type="match status" value="1"/>
</dbReference>
<comment type="caution">
    <text evidence="2">The sequence shown here is derived from an EMBL/GenBank/DDBJ whole genome shotgun (WGS) entry which is preliminary data.</text>
</comment>
<reference evidence="2 4" key="1">
    <citation type="journal article" date="2019" name="Nat. Med.">
        <title>A library of human gut bacterial isolates paired with longitudinal multiomics data enables mechanistic microbiome research.</title>
        <authorList>
            <person name="Poyet M."/>
            <person name="Groussin M."/>
            <person name="Gibbons S.M."/>
            <person name="Avila-Pacheco J."/>
            <person name="Jiang X."/>
            <person name="Kearney S.M."/>
            <person name="Perrotta A.R."/>
            <person name="Berdy B."/>
            <person name="Zhao S."/>
            <person name="Lieberman T.D."/>
            <person name="Swanson P.K."/>
            <person name="Smith M."/>
            <person name="Roesemann S."/>
            <person name="Alexander J.E."/>
            <person name="Rich S.A."/>
            <person name="Livny J."/>
            <person name="Vlamakis H."/>
            <person name="Clish C."/>
            <person name="Bullock K."/>
            <person name="Deik A."/>
            <person name="Scott J."/>
            <person name="Pierce K.A."/>
            <person name="Xavier R.J."/>
            <person name="Alm E.J."/>
        </authorList>
    </citation>
    <scope>NUCLEOTIDE SEQUENCE [LARGE SCALE GENOMIC DNA]</scope>
    <source>
        <strain evidence="2 4">BIOML-A14</strain>
    </source>
</reference>
<dbReference type="EMBL" id="VWFO01000017">
    <property type="protein sequence ID" value="KAA4663504.1"/>
    <property type="molecule type" value="Genomic_DNA"/>
</dbReference>
<name>A0A139L9Y0_BACOV</name>
<proteinExistence type="predicted"/>
<accession>A0A139L9Y0</accession>
<dbReference type="EMBL" id="JAQNZF010000041">
    <property type="protein sequence ID" value="MDC2744950.1"/>
    <property type="molecule type" value="Genomic_DNA"/>
</dbReference>
<evidence type="ECO:0000313" key="3">
    <source>
        <dbReference type="EMBL" id="MDC2744950.1"/>
    </source>
</evidence>
<dbReference type="RefSeq" id="WP_004308444.1">
    <property type="nucleotide sequence ID" value="NZ_CP081917.1"/>
</dbReference>
<feature type="signal peptide" evidence="1">
    <location>
        <begin position="1"/>
        <end position="24"/>
    </location>
</feature>
<evidence type="ECO:0000313" key="4">
    <source>
        <dbReference type="Proteomes" id="UP000435985"/>
    </source>
</evidence>
<protein>
    <submittedName>
        <fullName evidence="2">Helix-hairpin-helix domain-containing protein</fullName>
    </submittedName>
</protein>
<dbReference type="AlphaFoldDB" id="A0A139L9Y0"/>
<sequence>MKTIQLLRLISIINSLLIIPACSAQNPSESLLEDVLEDLSVNNGTDNSVNTPNWENELEELSNRMQEPVNLNVATREQLEQFPFLSDIQIEHLLAYIYIHGQMKTIYELQLVEEMDRQTIQYLLPFVCIKAINNEPAFRWKSLLKSAAKYGKNELLTRFDIPFYRRKGYEHTYLGPSVYNSVKYSFRYSDRLYAGVVAEKDAGEPFGALHNRYGYDYYSFYLLLKDCGRLKALAVGNYRLSFGQGLVISTDYLMGKTIYASSFNSRSSGIKKHSSTDEYNYFRGVAATVSLAKDWDISGFYSHRSLDGVITDGAITSIYKTGLHRSQKEADKKNLFTMQLTGGNVSYQHNRIRLGITGIYYLFNRPYEPELTGYSKYNLHGNNFYNLGIEYAYRWHRFSFQGETAIGKQGWASLNRLQYSPVQNTQIMLIHRFYSYNYWAMFAHSFGEGSTTQNEQGYYIGMETSPFAYWKFFASFDLFSFPWKKYRVNKPSRGTDGLLQATFTPRSHLSMYLKYRYKRKERDWTGSKGTLTLPIFHHQLRYRLNYSLGDVLSSRTTLDYNHFHSQDRAANIGYQVTQMISSQLPWARLFADVQGSYFFTDDYDSRVYASESGLLYMFYTPSFQGCGFRCSVRFRYELNKHWLFITKFGETVYLDRNEIGSGNDLICGNKKADVQMQLRIKF</sequence>
<dbReference type="InterPro" id="IPR010994">
    <property type="entry name" value="RuvA_2-like"/>
</dbReference>
<dbReference type="Proteomes" id="UP000435985">
    <property type="component" value="Unassembled WGS sequence"/>
</dbReference>
<dbReference type="STRING" id="28116.Bovatus_03230"/>
<organism evidence="2 4">
    <name type="scientific">Bacteroides ovatus</name>
    <dbReference type="NCBI Taxonomy" id="28116"/>
    <lineage>
        <taxon>Bacteria</taxon>
        <taxon>Pseudomonadati</taxon>
        <taxon>Bacteroidota</taxon>
        <taxon>Bacteroidia</taxon>
        <taxon>Bacteroidales</taxon>
        <taxon>Bacteroidaceae</taxon>
        <taxon>Bacteroides</taxon>
    </lineage>
</organism>
<dbReference type="Proteomes" id="UP001219389">
    <property type="component" value="Unassembled WGS sequence"/>
</dbReference>
<evidence type="ECO:0000256" key="1">
    <source>
        <dbReference type="SAM" id="SignalP"/>
    </source>
</evidence>
<evidence type="ECO:0000313" key="2">
    <source>
        <dbReference type="EMBL" id="KAA4663504.1"/>
    </source>
</evidence>